<organism evidence="1">
    <name type="scientific">freshwater metagenome</name>
    <dbReference type="NCBI Taxonomy" id="449393"/>
    <lineage>
        <taxon>unclassified sequences</taxon>
        <taxon>metagenomes</taxon>
        <taxon>ecological metagenomes</taxon>
    </lineage>
</organism>
<reference evidence="1" key="1">
    <citation type="submission" date="2020-05" db="EMBL/GenBank/DDBJ databases">
        <authorList>
            <person name="Chiriac C."/>
            <person name="Salcher M."/>
            <person name="Ghai R."/>
            <person name="Kavagutti S V."/>
        </authorList>
    </citation>
    <scope>NUCLEOTIDE SEQUENCE</scope>
</reference>
<dbReference type="AlphaFoldDB" id="A0A6J6CNC3"/>
<proteinExistence type="predicted"/>
<accession>A0A6J6CNC3</accession>
<protein>
    <submittedName>
        <fullName evidence="1">Unannotated protein</fullName>
    </submittedName>
</protein>
<evidence type="ECO:0000313" key="1">
    <source>
        <dbReference type="EMBL" id="CAB4552786.1"/>
    </source>
</evidence>
<gene>
    <name evidence="1" type="ORF">UFOPK1509_00432</name>
</gene>
<dbReference type="EMBL" id="CAEZSY010000045">
    <property type="protein sequence ID" value="CAB4552786.1"/>
    <property type="molecule type" value="Genomic_DNA"/>
</dbReference>
<name>A0A6J6CNC3_9ZZZZ</name>
<sequence>MALEDVCRPLPVTSFTSPVARRSLPSNLLTKVDLPTPE</sequence>